<keyword evidence="4" id="KW-1185">Reference proteome</keyword>
<accession>A0A067MXM4</accession>
<evidence type="ECO:0000256" key="1">
    <source>
        <dbReference type="SAM" id="MobiDB-lite"/>
    </source>
</evidence>
<dbReference type="PANTHER" id="PTHR36223:SF1">
    <property type="entry name" value="TRANSCRIPTION ELONGATION FACTOR EAF N-TERMINAL DOMAIN-CONTAINING PROTEIN"/>
    <property type="match status" value="1"/>
</dbReference>
<dbReference type="InterPro" id="IPR057678">
    <property type="entry name" value="DUF7918"/>
</dbReference>
<feature type="region of interest" description="Disordered" evidence="1">
    <location>
        <begin position="212"/>
        <end position="286"/>
    </location>
</feature>
<protein>
    <recommendedName>
        <fullName evidence="2">DUF7918 domain-containing protein</fullName>
    </recommendedName>
</protein>
<evidence type="ECO:0000313" key="4">
    <source>
        <dbReference type="Proteomes" id="UP000027195"/>
    </source>
</evidence>
<dbReference type="PANTHER" id="PTHR36223">
    <property type="entry name" value="BETA-LACTAMASE-TYPE TRANSPEPTIDASE FOLD DOMAIN CONTAINING PROTEIN"/>
    <property type="match status" value="1"/>
</dbReference>
<reference evidence="4" key="1">
    <citation type="journal article" date="2014" name="Proc. Natl. Acad. Sci. U.S.A.">
        <title>Extensive sampling of basidiomycete genomes demonstrates inadequacy of the white-rot/brown-rot paradigm for wood decay fungi.</title>
        <authorList>
            <person name="Riley R."/>
            <person name="Salamov A.A."/>
            <person name="Brown D.W."/>
            <person name="Nagy L.G."/>
            <person name="Floudas D."/>
            <person name="Held B.W."/>
            <person name="Levasseur A."/>
            <person name="Lombard V."/>
            <person name="Morin E."/>
            <person name="Otillar R."/>
            <person name="Lindquist E.A."/>
            <person name="Sun H."/>
            <person name="LaButti K.M."/>
            <person name="Schmutz J."/>
            <person name="Jabbour D."/>
            <person name="Luo H."/>
            <person name="Baker S.E."/>
            <person name="Pisabarro A.G."/>
            <person name="Walton J.D."/>
            <person name="Blanchette R.A."/>
            <person name="Henrissat B."/>
            <person name="Martin F."/>
            <person name="Cullen D."/>
            <person name="Hibbett D.S."/>
            <person name="Grigoriev I.V."/>
        </authorList>
    </citation>
    <scope>NUCLEOTIDE SEQUENCE [LARGE SCALE GENOMIC DNA]</scope>
    <source>
        <strain evidence="4">FD-172 SS1</strain>
    </source>
</reference>
<evidence type="ECO:0000259" key="2">
    <source>
        <dbReference type="Pfam" id="PF25534"/>
    </source>
</evidence>
<feature type="compositionally biased region" description="Basic and acidic residues" evidence="1">
    <location>
        <begin position="239"/>
        <end position="253"/>
    </location>
</feature>
<dbReference type="HOGENOM" id="CLU_060356_3_1_1"/>
<dbReference type="InParanoid" id="A0A067MXM4"/>
<organism evidence="3 4">
    <name type="scientific">Botryobasidium botryosum (strain FD-172 SS1)</name>
    <dbReference type="NCBI Taxonomy" id="930990"/>
    <lineage>
        <taxon>Eukaryota</taxon>
        <taxon>Fungi</taxon>
        <taxon>Dikarya</taxon>
        <taxon>Basidiomycota</taxon>
        <taxon>Agaricomycotina</taxon>
        <taxon>Agaricomycetes</taxon>
        <taxon>Cantharellales</taxon>
        <taxon>Botryobasidiaceae</taxon>
        <taxon>Botryobasidium</taxon>
    </lineage>
</organism>
<name>A0A067MXM4_BOTB1</name>
<dbReference type="Proteomes" id="UP000027195">
    <property type="component" value="Unassembled WGS sequence"/>
</dbReference>
<evidence type="ECO:0000313" key="3">
    <source>
        <dbReference type="EMBL" id="KDQ20513.1"/>
    </source>
</evidence>
<feature type="compositionally biased region" description="Polar residues" evidence="1">
    <location>
        <begin position="265"/>
        <end position="275"/>
    </location>
</feature>
<gene>
    <name evidence="3" type="ORF">BOTBODRAFT_26528</name>
</gene>
<dbReference type="OrthoDB" id="3364132at2759"/>
<dbReference type="Pfam" id="PF25534">
    <property type="entry name" value="DUF7918"/>
    <property type="match status" value="1"/>
</dbReference>
<dbReference type="AlphaFoldDB" id="A0A067MXM4"/>
<sequence>MPLNHRGYSVSIISGGRELEHFKAEIKEDDPRTISCWIPSAEGQNFEVKCCHTRDGWETMWRLYFDGSMDKAVACHSLRDTPGATKTSSGLWVSPTEIKPYIFSKLVTTEDDSISALTPSDLGTIRVSFWRVEYGKTLGGFQTFTPPTNGPIHEKSKKAGSHVVASGSAQVAATPQSGTLLSYEWIDPRNKPYGTFIFRYRPLDLLRANGIAPCPSPPPNGTNPEVVKVEGDANDSDAEEIRTLEERLNEARARRAGKRRLDGPSGTSKSKQNAMNILGISSPAKS</sequence>
<proteinExistence type="predicted"/>
<dbReference type="EMBL" id="KL198017">
    <property type="protein sequence ID" value="KDQ20513.1"/>
    <property type="molecule type" value="Genomic_DNA"/>
</dbReference>
<feature type="domain" description="DUF7918" evidence="2">
    <location>
        <begin position="8"/>
        <end position="213"/>
    </location>
</feature>
<dbReference type="STRING" id="930990.A0A067MXM4"/>